<gene>
    <name evidence="1" type="ORF">TAV2_LOCUS21182</name>
</gene>
<name>A0AAU9SIB2_THLAR</name>
<keyword evidence="2" id="KW-1185">Reference proteome</keyword>
<dbReference type="EMBL" id="OU466862">
    <property type="protein sequence ID" value="CAH2069197.1"/>
    <property type="molecule type" value="Genomic_DNA"/>
</dbReference>
<sequence>MRRSCLAASTIIDQVPFRLSLHDQFLFESMTYTVQLCIDGVSAAIEVLEDESSTNAGVLGGVGAVPDKVSENAIKIAPLLVKEKMGGSSLLGHIAPMMLFGEGARRCAMSKDVLLPETVTEADKDRDFHILFASLSIIWLFSKYCMFKQWLVKKSKKSVEKVQDYAFEVEAKNCLSSEE</sequence>
<proteinExistence type="predicted"/>
<dbReference type="AlphaFoldDB" id="A0AAU9SIB2"/>
<protein>
    <submittedName>
        <fullName evidence="1">Uncharacterized protein</fullName>
    </submittedName>
</protein>
<accession>A0AAU9SIB2</accession>
<reference evidence="1 2" key="1">
    <citation type="submission" date="2022-03" db="EMBL/GenBank/DDBJ databases">
        <authorList>
            <person name="Nunn A."/>
            <person name="Chopra R."/>
            <person name="Nunn A."/>
            <person name="Contreras Garrido A."/>
        </authorList>
    </citation>
    <scope>NUCLEOTIDE SEQUENCE [LARGE SCALE GENOMIC DNA]</scope>
</reference>
<organism evidence="1 2">
    <name type="scientific">Thlaspi arvense</name>
    <name type="common">Field penny-cress</name>
    <dbReference type="NCBI Taxonomy" id="13288"/>
    <lineage>
        <taxon>Eukaryota</taxon>
        <taxon>Viridiplantae</taxon>
        <taxon>Streptophyta</taxon>
        <taxon>Embryophyta</taxon>
        <taxon>Tracheophyta</taxon>
        <taxon>Spermatophyta</taxon>
        <taxon>Magnoliopsida</taxon>
        <taxon>eudicotyledons</taxon>
        <taxon>Gunneridae</taxon>
        <taxon>Pentapetalae</taxon>
        <taxon>rosids</taxon>
        <taxon>malvids</taxon>
        <taxon>Brassicales</taxon>
        <taxon>Brassicaceae</taxon>
        <taxon>Thlaspideae</taxon>
        <taxon>Thlaspi</taxon>
    </lineage>
</organism>
<evidence type="ECO:0000313" key="1">
    <source>
        <dbReference type="EMBL" id="CAH2069197.1"/>
    </source>
</evidence>
<dbReference type="Proteomes" id="UP000836841">
    <property type="component" value="Chromosome 6"/>
</dbReference>
<evidence type="ECO:0000313" key="2">
    <source>
        <dbReference type="Proteomes" id="UP000836841"/>
    </source>
</evidence>